<evidence type="ECO:0000313" key="1">
    <source>
        <dbReference type="EMBL" id="KUG29135.1"/>
    </source>
</evidence>
<dbReference type="SUPFAM" id="SSF48452">
    <property type="entry name" value="TPR-like"/>
    <property type="match status" value="2"/>
</dbReference>
<dbReference type="Gene3D" id="1.25.40.10">
    <property type="entry name" value="Tetratricopeptide repeat domain"/>
    <property type="match status" value="4"/>
</dbReference>
<accession>A0A0W8G7K5</accession>
<dbReference type="SUPFAM" id="SSF52540">
    <property type="entry name" value="P-loop containing nucleoside triphosphate hydrolases"/>
    <property type="match status" value="1"/>
</dbReference>
<reference evidence="1" key="1">
    <citation type="journal article" date="2015" name="Proc. Natl. Acad. Sci. U.S.A.">
        <title>Networks of energetic and metabolic interactions define dynamics in microbial communities.</title>
        <authorList>
            <person name="Embree M."/>
            <person name="Liu J.K."/>
            <person name="Al-Bassam M.M."/>
            <person name="Zengler K."/>
        </authorList>
    </citation>
    <scope>NUCLEOTIDE SEQUENCE</scope>
</reference>
<dbReference type="AlphaFoldDB" id="A0A0W8G7K5"/>
<dbReference type="InterPro" id="IPR019734">
    <property type="entry name" value="TPR_rpt"/>
</dbReference>
<comment type="caution">
    <text evidence="1">The sequence shown here is derived from an EMBL/GenBank/DDBJ whole genome shotgun (WGS) entry which is preliminary data.</text>
</comment>
<protein>
    <submittedName>
        <fullName evidence="1">Tpr repeat-containing protein</fullName>
    </submittedName>
</protein>
<organism evidence="1">
    <name type="scientific">hydrocarbon metagenome</name>
    <dbReference type="NCBI Taxonomy" id="938273"/>
    <lineage>
        <taxon>unclassified sequences</taxon>
        <taxon>metagenomes</taxon>
        <taxon>ecological metagenomes</taxon>
    </lineage>
</organism>
<dbReference type="Pfam" id="PF13374">
    <property type="entry name" value="TPR_10"/>
    <property type="match status" value="4"/>
</dbReference>
<dbReference type="Pfam" id="PF13424">
    <property type="entry name" value="TPR_12"/>
    <property type="match status" value="2"/>
</dbReference>
<dbReference type="PANTHER" id="PTHR19959">
    <property type="entry name" value="KINESIN LIGHT CHAIN"/>
    <property type="match status" value="1"/>
</dbReference>
<gene>
    <name evidence="1" type="ORF">ASZ90_000981</name>
</gene>
<dbReference type="PANTHER" id="PTHR19959:SF119">
    <property type="entry name" value="FUNGAL LIPASE-LIKE DOMAIN-CONTAINING PROTEIN"/>
    <property type="match status" value="1"/>
</dbReference>
<dbReference type="InterPro" id="IPR027417">
    <property type="entry name" value="P-loop_NTPase"/>
</dbReference>
<sequence>MPDPSASQSATTGDQSRIIQVHGDNNIIGVSPSLKLIRPLRERPSQASASADEAALLMPREEATEFVGRQGLLDEFITWATTTDPGRPVSVRVLTGGAGTGKTRFAMELCRALEQTQGASWQAGFVRDRETRRFLSQTNLSDWGWQAPTLAVFDYAMTLTDVLPAWMAELADVQDSPRPLRILLLERHADPEAGWLKQVFPGGYSLTGRMLDGRPMCLPGLGDPDIQLGIMQAMLKRLGSTVTLPADTPAFRDHLATTDWAGAPLYLMMAAMVMHRQGGVGHVLSLRRTDLAKTVAEHEHSRLTRASNGNPSRQRFLSHMAALATLCGGLDGGTLLELIRQEKHALGHEELGNDAVAHSLKQLLPDGKDGVAHILPDIIGEAFLFEHLGHGQAQASTEAVLRAFPKAPDMVAAVLIRCVQDFAPATLSPEDVDRAKEQQRAVAWLHALVGLESISLNMLIVLSNAMPEHTLAMRELAAALMERIVVGLRKLPERNMEKQIAYARSLNNLSNRLADLGRREEAMDAAQKVVTICRELAQVRPDAFRPDLAGSLNNFANRLADLGRHEEALHAAQEALAIRRELAQARPDAFNPDLATSLNNLANILSNLGRHEEALDAAQEAVAIRRELAQARPDAFRTDLAGSLTNHANILSDLGRHEEALHVAQEATELYRELAHTRPDAFRPDLALSLSNLAACFAKLGKREKALHAAQEVVELYRQLSQAHPGAFRQYLAGSLNNLANIHSDLGRHEEALHAAQEATNLYRELAHTLPEAFRPDLAMSLHNLANRLTQLGRREEAVGTAEEAVKLYRALTQLRPDVFCPDLAGSLNNLVRLLSDLGQHEAALDAAQEEARLYSTLTQQQPKTFGKNFMIAMVTWLSLRHGISREDADTLFRKNPEAHVRALFEGIDTFDHPTA</sequence>
<proteinExistence type="predicted"/>
<dbReference type="InterPro" id="IPR011990">
    <property type="entry name" value="TPR-like_helical_dom_sf"/>
</dbReference>
<dbReference type="EMBL" id="LNQE01000127">
    <property type="protein sequence ID" value="KUG29135.1"/>
    <property type="molecule type" value="Genomic_DNA"/>
</dbReference>
<dbReference type="SMART" id="SM00028">
    <property type="entry name" value="TPR"/>
    <property type="match status" value="8"/>
</dbReference>
<name>A0A0W8G7K5_9ZZZZ</name>